<evidence type="ECO:0000259" key="2">
    <source>
        <dbReference type="PROSITE" id="PS51222"/>
    </source>
</evidence>
<dbReference type="SMART" id="SM00767">
    <property type="entry name" value="DCD"/>
    <property type="match status" value="1"/>
</dbReference>
<sequence>MVGTRGKGTRSKSKGLALVPDEPEPLKIIYGGEAADGELLTTVDGKLADGPESEEVKIEILNSEDVPVLGGRHEEQQMEDAMRDEEGFEICYAIAKEDMAVLPDLDEGDKFEGGVSYGVHAVSNMDVENNNEGKNEAEIENDTSNIVEAYYIENCDDTTNEQEPKADEEGPTEEEGKACDVNAWVTYANEGLTYANEGLTYANEGLTYANEGLAASEHVQVAENMDNNEEGMMLIAEEPVSTHAENGDETIKEKVSCGNEVKDVAEKVIRPKKKIVRKKLIKKKISLGKAVTALQPSDKNEGSGVSCKAGTSNDSKPLCVEDNQATGEAGKLNNTENVKDGEKMKGKALVKKRNIIKKKKLQGLSGVQTSNAEQKPEPTGDEPPSDKNEGSGVQTGDAEQKPKPTDDEPPSDKIEGSNVSCKAGTSDDSKPLDVEDNQATGEAGKLTNTESVKDEEKGKGEALVKNLNIIKKTKPQGLSGVQTGNAELKPNPTDDEPPNKENQIIEQEIKNEEAAKSKGKRIRLRKRKNKNVVKGGTQDVNSKNVDKPESSKNGKLSKKTESMGMIFMCSSETKKDCYKYQVFGLPAGKKDIVSKIYKGMRLFLFDVDLKMLYGIYKAAGPGSSNIEPRAFKSKFPSQVRFSVLEDCLPIAEEKFKKIIKDNYYSRNKFDCQLNSVQVKNLCKLFNETTKKSAAIRGGQRHRAVALASTRVDRKRKRTEDTRRVAPGAVSSRERERRRRGPEQVRHVHVVRNEEDMRRAPVLRSQEDMRHALVVRGQEETRLAPVAIDERYRRPVVVYEREAYLPPIASSSLYQPLRAEDPSVTRIYSYERDPGVATYRRDSAVDYRDLGITAPRHFAERSLPDAYATYREPHVYREPAPDTATRHYDYLSTEGRYAEYYRSDDHRPPLPLHRRY</sequence>
<dbReference type="PROSITE" id="PS51222">
    <property type="entry name" value="DCD"/>
    <property type="match status" value="1"/>
</dbReference>
<feature type="compositionally biased region" description="Basic and acidic residues" evidence="1">
    <location>
        <begin position="374"/>
        <end position="389"/>
    </location>
</feature>
<feature type="compositionally biased region" description="Basic residues" evidence="1">
    <location>
        <begin position="346"/>
        <end position="361"/>
    </location>
</feature>
<dbReference type="EMBL" id="JBDFQZ010000004">
    <property type="protein sequence ID" value="KAK9734810.1"/>
    <property type="molecule type" value="Genomic_DNA"/>
</dbReference>
<feature type="domain" description="DCD" evidence="2">
    <location>
        <begin position="560"/>
        <end position="687"/>
    </location>
</feature>
<dbReference type="EMBL" id="JBDFQZ010000004">
    <property type="protein sequence ID" value="KAK9734811.1"/>
    <property type="molecule type" value="Genomic_DNA"/>
</dbReference>
<dbReference type="InterPro" id="IPR013989">
    <property type="entry name" value="Dev_and_cell_death_domain"/>
</dbReference>
<evidence type="ECO:0000313" key="4">
    <source>
        <dbReference type="Proteomes" id="UP001443914"/>
    </source>
</evidence>
<feature type="compositionally biased region" description="Basic residues" evidence="1">
    <location>
        <begin position="517"/>
        <end position="531"/>
    </location>
</feature>
<evidence type="ECO:0000313" key="3">
    <source>
        <dbReference type="EMBL" id="KAK9734814.1"/>
    </source>
</evidence>
<keyword evidence="4" id="KW-1185">Reference proteome</keyword>
<comment type="caution">
    <text evidence="3">The sequence shown here is derived from an EMBL/GenBank/DDBJ whole genome shotgun (WGS) entry which is preliminary data.</text>
</comment>
<dbReference type="Pfam" id="PF10539">
    <property type="entry name" value="Dev_Cell_Death"/>
    <property type="match status" value="1"/>
</dbReference>
<organism evidence="3 4">
    <name type="scientific">Saponaria officinalis</name>
    <name type="common">Common soapwort</name>
    <name type="synonym">Lychnis saponaria</name>
    <dbReference type="NCBI Taxonomy" id="3572"/>
    <lineage>
        <taxon>Eukaryota</taxon>
        <taxon>Viridiplantae</taxon>
        <taxon>Streptophyta</taxon>
        <taxon>Embryophyta</taxon>
        <taxon>Tracheophyta</taxon>
        <taxon>Spermatophyta</taxon>
        <taxon>Magnoliopsida</taxon>
        <taxon>eudicotyledons</taxon>
        <taxon>Gunneridae</taxon>
        <taxon>Pentapetalae</taxon>
        <taxon>Caryophyllales</taxon>
        <taxon>Caryophyllaceae</taxon>
        <taxon>Caryophylleae</taxon>
        <taxon>Saponaria</taxon>
    </lineage>
</organism>
<dbReference type="EMBL" id="JBDFQZ010000004">
    <property type="protein sequence ID" value="KAK9734814.1"/>
    <property type="molecule type" value="Genomic_DNA"/>
</dbReference>
<feature type="region of interest" description="Disordered" evidence="1">
    <location>
        <begin position="295"/>
        <end position="557"/>
    </location>
</feature>
<dbReference type="EMBL" id="JBDFQZ010000004">
    <property type="protein sequence ID" value="KAK9734815.1"/>
    <property type="molecule type" value="Genomic_DNA"/>
</dbReference>
<feature type="compositionally biased region" description="Basic and acidic residues" evidence="1">
    <location>
        <begin position="451"/>
        <end position="462"/>
    </location>
</feature>
<protein>
    <recommendedName>
        <fullName evidence="2">DCD domain-containing protein</fullName>
    </recommendedName>
</protein>
<reference evidence="3 4" key="1">
    <citation type="submission" date="2024-03" db="EMBL/GenBank/DDBJ databases">
        <title>WGS assembly of Saponaria officinalis var. Norfolk2.</title>
        <authorList>
            <person name="Jenkins J."/>
            <person name="Shu S."/>
            <person name="Grimwood J."/>
            <person name="Barry K."/>
            <person name="Goodstein D."/>
            <person name="Schmutz J."/>
            <person name="Leebens-Mack J."/>
            <person name="Osbourn A."/>
        </authorList>
    </citation>
    <scope>NUCLEOTIDE SEQUENCE [LARGE SCALE GENOMIC DNA]</scope>
    <source>
        <strain evidence="4">cv. Norfolk2</strain>
        <strain evidence="3">JIC</strain>
        <tissue evidence="3">Leaf</tissue>
    </source>
</reference>
<feature type="compositionally biased region" description="Basic and acidic residues" evidence="1">
    <location>
        <begin position="507"/>
        <end position="516"/>
    </location>
</feature>
<gene>
    <name evidence="3" type="ORF">RND81_04G164800</name>
</gene>
<dbReference type="EMBL" id="JBDFQZ010000004">
    <property type="protein sequence ID" value="KAK9734813.1"/>
    <property type="molecule type" value="Genomic_DNA"/>
</dbReference>
<feature type="compositionally biased region" description="Basic and acidic residues" evidence="1">
    <location>
        <begin position="398"/>
        <end position="415"/>
    </location>
</feature>
<feature type="region of interest" description="Disordered" evidence="1">
    <location>
        <begin position="707"/>
        <end position="743"/>
    </location>
</feature>
<name>A0AAW1LIC2_SAPOF</name>
<accession>A0AAW1LIC2</accession>
<dbReference type="PANTHER" id="PTHR46444:SF11">
    <property type="entry name" value="DCD DOMAIN-CONTAINING PROTEIN"/>
    <property type="match status" value="1"/>
</dbReference>
<dbReference type="Proteomes" id="UP001443914">
    <property type="component" value="Unassembled WGS sequence"/>
</dbReference>
<dbReference type="PANTHER" id="PTHR46444">
    <property type="entry name" value="DCD (DEVELOPMENT AND CELL DEATH) DOMAIN PROTEIN-RELATED"/>
    <property type="match status" value="1"/>
</dbReference>
<dbReference type="EMBL" id="JBDFQZ010000004">
    <property type="protein sequence ID" value="KAK9734816.1"/>
    <property type="molecule type" value="Genomic_DNA"/>
</dbReference>
<proteinExistence type="predicted"/>
<evidence type="ECO:0000256" key="1">
    <source>
        <dbReference type="SAM" id="MobiDB-lite"/>
    </source>
</evidence>
<dbReference type="AlphaFoldDB" id="A0AAW1LIC2"/>